<gene>
    <name evidence="1" type="ORF">M413DRAFT_239355</name>
</gene>
<reference evidence="2" key="2">
    <citation type="submission" date="2015-01" db="EMBL/GenBank/DDBJ databases">
        <title>Evolutionary Origins and Diversification of the Mycorrhizal Mutualists.</title>
        <authorList>
            <consortium name="DOE Joint Genome Institute"/>
            <consortium name="Mycorrhizal Genomics Consortium"/>
            <person name="Kohler A."/>
            <person name="Kuo A."/>
            <person name="Nagy L.G."/>
            <person name="Floudas D."/>
            <person name="Copeland A."/>
            <person name="Barry K.W."/>
            <person name="Cichocki N."/>
            <person name="Veneault-Fourrey C."/>
            <person name="LaButti K."/>
            <person name="Lindquist E.A."/>
            <person name="Lipzen A."/>
            <person name="Lundell T."/>
            <person name="Morin E."/>
            <person name="Murat C."/>
            <person name="Riley R."/>
            <person name="Ohm R."/>
            <person name="Sun H."/>
            <person name="Tunlid A."/>
            <person name="Henrissat B."/>
            <person name="Grigoriev I.V."/>
            <person name="Hibbett D.S."/>
            <person name="Martin F."/>
        </authorList>
    </citation>
    <scope>NUCLEOTIDE SEQUENCE [LARGE SCALE GENOMIC DNA]</scope>
    <source>
        <strain evidence="2">h7</strain>
    </source>
</reference>
<accession>A0A0C2YD19</accession>
<dbReference type="HOGENOM" id="CLU_2979327_0_0_1"/>
<dbReference type="AlphaFoldDB" id="A0A0C2YD19"/>
<sequence length="58" mass="6605">MNLNPQSIQDLAAHPYPEACLRGYWVADDPTSSCRRDDIVNTARGLNKRTRFEQANEV</sequence>
<proteinExistence type="predicted"/>
<evidence type="ECO:0000313" key="1">
    <source>
        <dbReference type="EMBL" id="KIM38932.1"/>
    </source>
</evidence>
<name>A0A0C2YD19_HEBCY</name>
<dbReference type="EMBL" id="KN831788">
    <property type="protein sequence ID" value="KIM38932.1"/>
    <property type="molecule type" value="Genomic_DNA"/>
</dbReference>
<evidence type="ECO:0000313" key="2">
    <source>
        <dbReference type="Proteomes" id="UP000053424"/>
    </source>
</evidence>
<reference evidence="1 2" key="1">
    <citation type="submission" date="2014-04" db="EMBL/GenBank/DDBJ databases">
        <authorList>
            <consortium name="DOE Joint Genome Institute"/>
            <person name="Kuo A."/>
            <person name="Gay G."/>
            <person name="Dore J."/>
            <person name="Kohler A."/>
            <person name="Nagy L.G."/>
            <person name="Floudas D."/>
            <person name="Copeland A."/>
            <person name="Barry K.W."/>
            <person name="Cichocki N."/>
            <person name="Veneault-Fourrey C."/>
            <person name="LaButti K."/>
            <person name="Lindquist E.A."/>
            <person name="Lipzen A."/>
            <person name="Lundell T."/>
            <person name="Morin E."/>
            <person name="Murat C."/>
            <person name="Sun H."/>
            <person name="Tunlid A."/>
            <person name="Henrissat B."/>
            <person name="Grigoriev I.V."/>
            <person name="Hibbett D.S."/>
            <person name="Martin F."/>
            <person name="Nordberg H.P."/>
            <person name="Cantor M.N."/>
            <person name="Hua S.X."/>
        </authorList>
    </citation>
    <scope>NUCLEOTIDE SEQUENCE [LARGE SCALE GENOMIC DNA]</scope>
    <source>
        <strain evidence="2">h7</strain>
    </source>
</reference>
<dbReference type="Proteomes" id="UP000053424">
    <property type="component" value="Unassembled WGS sequence"/>
</dbReference>
<keyword evidence="2" id="KW-1185">Reference proteome</keyword>
<organism evidence="1 2">
    <name type="scientific">Hebeloma cylindrosporum</name>
    <dbReference type="NCBI Taxonomy" id="76867"/>
    <lineage>
        <taxon>Eukaryota</taxon>
        <taxon>Fungi</taxon>
        <taxon>Dikarya</taxon>
        <taxon>Basidiomycota</taxon>
        <taxon>Agaricomycotina</taxon>
        <taxon>Agaricomycetes</taxon>
        <taxon>Agaricomycetidae</taxon>
        <taxon>Agaricales</taxon>
        <taxon>Agaricineae</taxon>
        <taxon>Hymenogastraceae</taxon>
        <taxon>Hebeloma</taxon>
    </lineage>
</organism>
<protein>
    <submittedName>
        <fullName evidence="1">Uncharacterized protein</fullName>
    </submittedName>
</protein>